<feature type="compositionally biased region" description="Low complexity" evidence="1">
    <location>
        <begin position="270"/>
        <end position="284"/>
    </location>
</feature>
<keyword evidence="2" id="KW-1133">Transmembrane helix</keyword>
<keyword evidence="2" id="KW-0472">Membrane</keyword>
<evidence type="ECO:0000256" key="1">
    <source>
        <dbReference type="SAM" id="MobiDB-lite"/>
    </source>
</evidence>
<name>A0A7S4AUP6_9STRA</name>
<proteinExistence type="predicted"/>
<feature type="transmembrane region" description="Helical" evidence="2">
    <location>
        <begin position="242"/>
        <end position="263"/>
    </location>
</feature>
<feature type="region of interest" description="Disordered" evidence="1">
    <location>
        <begin position="154"/>
        <end position="177"/>
    </location>
</feature>
<organism evidence="3">
    <name type="scientific">Pseudo-nitzschia australis</name>
    <dbReference type="NCBI Taxonomy" id="44445"/>
    <lineage>
        <taxon>Eukaryota</taxon>
        <taxon>Sar</taxon>
        <taxon>Stramenopiles</taxon>
        <taxon>Ochrophyta</taxon>
        <taxon>Bacillariophyta</taxon>
        <taxon>Bacillariophyceae</taxon>
        <taxon>Bacillariophycidae</taxon>
        <taxon>Bacillariales</taxon>
        <taxon>Bacillariaceae</taxon>
        <taxon>Pseudo-nitzschia</taxon>
    </lineage>
</organism>
<gene>
    <name evidence="3" type="ORF">PAUS00366_LOCUS20391</name>
</gene>
<keyword evidence="2" id="KW-0812">Transmembrane</keyword>
<feature type="compositionally biased region" description="Polar residues" evidence="1">
    <location>
        <begin position="291"/>
        <end position="320"/>
    </location>
</feature>
<accession>A0A7S4AUP6</accession>
<protein>
    <submittedName>
        <fullName evidence="3">Uncharacterized protein</fullName>
    </submittedName>
</protein>
<reference evidence="3" key="1">
    <citation type="submission" date="2021-01" db="EMBL/GenBank/DDBJ databases">
        <authorList>
            <person name="Corre E."/>
            <person name="Pelletier E."/>
            <person name="Niang G."/>
            <person name="Scheremetjew M."/>
            <person name="Finn R."/>
            <person name="Kale V."/>
            <person name="Holt S."/>
            <person name="Cochrane G."/>
            <person name="Meng A."/>
            <person name="Brown T."/>
            <person name="Cohen L."/>
        </authorList>
    </citation>
    <scope>NUCLEOTIDE SEQUENCE</scope>
    <source>
        <strain evidence="3">10249 10 AB</strain>
    </source>
</reference>
<evidence type="ECO:0000256" key="2">
    <source>
        <dbReference type="SAM" id="Phobius"/>
    </source>
</evidence>
<dbReference type="AlphaFoldDB" id="A0A7S4AUP6"/>
<feature type="region of interest" description="Disordered" evidence="1">
    <location>
        <begin position="267"/>
        <end position="345"/>
    </location>
</feature>
<dbReference type="EMBL" id="HBIX01030656">
    <property type="protein sequence ID" value="CAE0727608.1"/>
    <property type="molecule type" value="Transcribed_RNA"/>
</dbReference>
<evidence type="ECO:0000313" key="3">
    <source>
        <dbReference type="EMBL" id="CAE0727608.1"/>
    </source>
</evidence>
<sequence length="566" mass="62301">MSGETGEMTVEGNSVESGLIWADNPELAYFRSMMTNRMDERVGSGLDGDDSLIRKPTIRGILKVGDDDESNSTRSNSFPLRHIGVRDTSGLNDVETDTVDNIYIEDESILEVNETNDKVLLKDETLEPQDNKEVVLATKITPPERIPYQHQDRIQAANRHSHQQSNNQDTGPLPPLPFQRYSIGEDVVVTKQFPGNIPGMIFVTNGHSSIIETRTHEQSDKHIKKDDKDYCRRKKEKQIWRSLIIFVLAFLVVVATTVAVLVARNERKLSSSNSSSSSSSSSSSLPRPTDESSTISGPNFSPTFAPSSLRANTNQPSNMVSEAPVSSPIIDDLETTKPETSSVLTTEIPTLRPTRPTSPVPTVTPAIPLFISPTIPTLLHPSEEEVKIPSESPSMSSTVPTTFFPKEMNDSLTNPLAIPTSLAAPVTSQPTFFTTSFTSQVATTVNTQTLQDPLTCVSTISTQKNCYENGETMEISFNNCDPTAEDWIGIFPAWMEVSSLRQPLTWLWVCGNQFCNTPVLSGVATLYRLQGFGDFRIFLLRDSETSDSELSAYAVGNEFTISTQCG</sequence>